<evidence type="ECO:0000256" key="4">
    <source>
        <dbReference type="SAM" id="MobiDB-lite"/>
    </source>
</evidence>
<dbReference type="AlphaFoldDB" id="A0A1H4YE84"/>
<name>A0A1H4YE84_9PSEU</name>
<dbReference type="GO" id="GO:0009097">
    <property type="term" value="P:isoleucine biosynthetic process"/>
    <property type="evidence" value="ECO:0007669"/>
    <property type="project" value="TreeGrafter"/>
</dbReference>
<evidence type="ECO:0000259" key="5">
    <source>
        <dbReference type="Pfam" id="PF00291"/>
    </source>
</evidence>
<accession>A0A1H4YE84</accession>
<dbReference type="GO" id="GO:0006565">
    <property type="term" value="P:L-serine catabolic process"/>
    <property type="evidence" value="ECO:0007669"/>
    <property type="project" value="TreeGrafter"/>
</dbReference>
<evidence type="ECO:0000313" key="6">
    <source>
        <dbReference type="EMBL" id="SED15324.1"/>
    </source>
</evidence>
<dbReference type="PANTHER" id="PTHR48078:SF6">
    <property type="entry name" value="L-THREONINE DEHYDRATASE CATABOLIC TDCB"/>
    <property type="match status" value="1"/>
</dbReference>
<dbReference type="EMBL" id="FNSO01000004">
    <property type="protein sequence ID" value="SED15324.1"/>
    <property type="molecule type" value="Genomic_DNA"/>
</dbReference>
<evidence type="ECO:0000313" key="7">
    <source>
        <dbReference type="Proteomes" id="UP000199622"/>
    </source>
</evidence>
<dbReference type="InterPro" id="IPR036052">
    <property type="entry name" value="TrpB-like_PALP_sf"/>
</dbReference>
<keyword evidence="7" id="KW-1185">Reference proteome</keyword>
<dbReference type="Proteomes" id="UP000199622">
    <property type="component" value="Unassembled WGS sequence"/>
</dbReference>
<dbReference type="GO" id="GO:0030170">
    <property type="term" value="F:pyridoxal phosphate binding"/>
    <property type="evidence" value="ECO:0007669"/>
    <property type="project" value="InterPro"/>
</dbReference>
<sequence length="328" mass="33349">MLTADPAHAGDMISTADVERAAARIEGRVRRTPVLAADEGVWFKLEHLQHTGSFKARGAFNRIIASGEQTGVVAASGGNAGLAVAYAAREFGLPARVYVPATAPAVKVAKLRQLGAAVELVGEKYADAYDAAVKHAADTGELFCHAYDQPDICAGQGTLGLELLAQAGDLDTILVAVGGGGLLAGVAAAVEGRARVVGVEPRTIPTLHAALAAGEPVAVDVSGVAADSLGATRLGDIAFAVATRTDAGSVLVDDTAIVEARAALWDHYRLAVEPGGATAFAALRSGAYRPAPGERVAVLLCGANTDPATLTSPTAAPPPGRSPRETRR</sequence>
<feature type="domain" description="Tryptophan synthase beta chain-like PALP" evidence="5">
    <location>
        <begin position="28"/>
        <end position="302"/>
    </location>
</feature>
<feature type="region of interest" description="Disordered" evidence="4">
    <location>
        <begin position="305"/>
        <end position="328"/>
    </location>
</feature>
<dbReference type="PROSITE" id="PS00165">
    <property type="entry name" value="DEHYDRATASE_SER_THR"/>
    <property type="match status" value="1"/>
</dbReference>
<dbReference type="NCBIfam" id="NF006094">
    <property type="entry name" value="PRK08246.1"/>
    <property type="match status" value="1"/>
</dbReference>
<comment type="cofactor">
    <cofactor evidence="1">
        <name>pyridoxal 5'-phosphate</name>
        <dbReference type="ChEBI" id="CHEBI:597326"/>
    </cofactor>
</comment>
<keyword evidence="2" id="KW-0663">Pyridoxal phosphate</keyword>
<dbReference type="Gene3D" id="3.40.50.1100">
    <property type="match status" value="2"/>
</dbReference>
<gene>
    <name evidence="6" type="ORF">SAMN04489727_6646</name>
</gene>
<dbReference type="InterPro" id="IPR001926">
    <property type="entry name" value="TrpB-like_PALP"/>
</dbReference>
<dbReference type="Pfam" id="PF00291">
    <property type="entry name" value="PALP"/>
    <property type="match status" value="1"/>
</dbReference>
<evidence type="ECO:0000256" key="2">
    <source>
        <dbReference type="ARBA" id="ARBA00022898"/>
    </source>
</evidence>
<dbReference type="PANTHER" id="PTHR48078">
    <property type="entry name" value="THREONINE DEHYDRATASE, MITOCHONDRIAL-RELATED"/>
    <property type="match status" value="1"/>
</dbReference>
<dbReference type="SUPFAM" id="SSF53686">
    <property type="entry name" value="Tryptophan synthase beta subunit-like PLP-dependent enzymes"/>
    <property type="match status" value="1"/>
</dbReference>
<proteinExistence type="predicted"/>
<reference evidence="7" key="1">
    <citation type="submission" date="2016-10" db="EMBL/GenBank/DDBJ databases">
        <authorList>
            <person name="Varghese N."/>
            <person name="Submissions S."/>
        </authorList>
    </citation>
    <scope>NUCLEOTIDE SEQUENCE [LARGE SCALE GENOMIC DNA]</scope>
    <source>
        <strain evidence="7">DSM 44544</strain>
    </source>
</reference>
<evidence type="ECO:0000256" key="3">
    <source>
        <dbReference type="ARBA" id="ARBA00023239"/>
    </source>
</evidence>
<protein>
    <submittedName>
        <fullName evidence="6">L-threonine ammonia-lyase</fullName>
    </submittedName>
</protein>
<organism evidence="6 7">
    <name type="scientific">Amycolatopsis tolypomycina</name>
    <dbReference type="NCBI Taxonomy" id="208445"/>
    <lineage>
        <taxon>Bacteria</taxon>
        <taxon>Bacillati</taxon>
        <taxon>Actinomycetota</taxon>
        <taxon>Actinomycetes</taxon>
        <taxon>Pseudonocardiales</taxon>
        <taxon>Pseudonocardiaceae</taxon>
        <taxon>Amycolatopsis</taxon>
    </lineage>
</organism>
<evidence type="ECO:0000256" key="1">
    <source>
        <dbReference type="ARBA" id="ARBA00001933"/>
    </source>
</evidence>
<dbReference type="InterPro" id="IPR050147">
    <property type="entry name" value="Ser/Thr_Dehydratase"/>
</dbReference>
<keyword evidence="3 6" id="KW-0456">Lyase</keyword>
<dbReference type="GO" id="GO:0006567">
    <property type="term" value="P:L-threonine catabolic process"/>
    <property type="evidence" value="ECO:0007669"/>
    <property type="project" value="TreeGrafter"/>
</dbReference>
<dbReference type="InterPro" id="IPR000634">
    <property type="entry name" value="Ser/Thr_deHydtase_PyrdxlP-BS"/>
</dbReference>
<dbReference type="GO" id="GO:0004794">
    <property type="term" value="F:threonine deaminase activity"/>
    <property type="evidence" value="ECO:0007669"/>
    <property type="project" value="TreeGrafter"/>
</dbReference>
<dbReference type="GO" id="GO:0003941">
    <property type="term" value="F:L-serine ammonia-lyase activity"/>
    <property type="evidence" value="ECO:0007669"/>
    <property type="project" value="TreeGrafter"/>
</dbReference>
<dbReference type="STRING" id="208445.SAMN04489727_6646"/>